<feature type="signal peptide" evidence="6">
    <location>
        <begin position="1"/>
        <end position="20"/>
    </location>
</feature>
<sequence length="109" mass="11987">MLGSVFSAVLVALLWGVTNPLMKRGGQGIDKIQRSNFFLQFLAELKHLFLNWQYLLPFILNQSGSVLFYVTLATSELSLVVPVTNSLTFLFTTVTGSLLGEDIGGKGYL</sequence>
<comment type="subcellular location">
    <subcellularLocation>
        <location evidence="1">Membrane</location>
        <topology evidence="1">Multi-pass membrane protein</topology>
    </subcellularLocation>
</comment>
<dbReference type="EMBL" id="MRZV01000193">
    <property type="protein sequence ID" value="PIK55974.1"/>
    <property type="molecule type" value="Genomic_DNA"/>
</dbReference>
<keyword evidence="6" id="KW-0732">Signal</keyword>
<evidence type="ECO:0000256" key="3">
    <source>
        <dbReference type="ARBA" id="ARBA00022989"/>
    </source>
</evidence>
<evidence type="ECO:0000256" key="1">
    <source>
        <dbReference type="ARBA" id="ARBA00004141"/>
    </source>
</evidence>
<reference evidence="7 8" key="1">
    <citation type="journal article" date="2017" name="PLoS Biol.">
        <title>The sea cucumber genome provides insights into morphological evolution and visceral regeneration.</title>
        <authorList>
            <person name="Zhang X."/>
            <person name="Sun L."/>
            <person name="Yuan J."/>
            <person name="Sun Y."/>
            <person name="Gao Y."/>
            <person name="Zhang L."/>
            <person name="Li S."/>
            <person name="Dai H."/>
            <person name="Hamel J.F."/>
            <person name="Liu C."/>
            <person name="Yu Y."/>
            <person name="Liu S."/>
            <person name="Lin W."/>
            <person name="Guo K."/>
            <person name="Jin S."/>
            <person name="Xu P."/>
            <person name="Storey K.B."/>
            <person name="Huan P."/>
            <person name="Zhang T."/>
            <person name="Zhou Y."/>
            <person name="Zhang J."/>
            <person name="Lin C."/>
            <person name="Li X."/>
            <person name="Xing L."/>
            <person name="Huo D."/>
            <person name="Sun M."/>
            <person name="Wang L."/>
            <person name="Mercier A."/>
            <person name="Li F."/>
            <person name="Yang H."/>
            <person name="Xiang J."/>
        </authorList>
    </citation>
    <scope>NUCLEOTIDE SEQUENCE [LARGE SCALE GENOMIC DNA]</scope>
    <source>
        <strain evidence="7">Shaxun</strain>
        <tissue evidence="7">Muscle</tissue>
    </source>
</reference>
<evidence type="ECO:0000313" key="8">
    <source>
        <dbReference type="Proteomes" id="UP000230750"/>
    </source>
</evidence>
<keyword evidence="2 5" id="KW-0812">Transmembrane</keyword>
<accession>A0A2G8L6U4</accession>
<keyword evidence="8" id="KW-1185">Reference proteome</keyword>
<feature type="transmembrane region" description="Helical" evidence="5">
    <location>
        <begin position="52"/>
        <end position="72"/>
    </location>
</feature>
<dbReference type="AlphaFoldDB" id="A0A2G8L6U4"/>
<evidence type="ECO:0000256" key="6">
    <source>
        <dbReference type="SAM" id="SignalP"/>
    </source>
</evidence>
<dbReference type="PANTHER" id="PTHR28668">
    <property type="entry name" value="TRANSMEMBRANE PROTEIN 234"/>
    <property type="match status" value="1"/>
</dbReference>
<gene>
    <name evidence="7" type="ORF">BSL78_07122</name>
</gene>
<keyword evidence="4 5" id="KW-0472">Membrane</keyword>
<organism evidence="7 8">
    <name type="scientific">Stichopus japonicus</name>
    <name type="common">Sea cucumber</name>
    <dbReference type="NCBI Taxonomy" id="307972"/>
    <lineage>
        <taxon>Eukaryota</taxon>
        <taxon>Metazoa</taxon>
        <taxon>Echinodermata</taxon>
        <taxon>Eleutherozoa</taxon>
        <taxon>Echinozoa</taxon>
        <taxon>Holothuroidea</taxon>
        <taxon>Aspidochirotacea</taxon>
        <taxon>Aspidochirotida</taxon>
        <taxon>Stichopodidae</taxon>
        <taxon>Apostichopus</taxon>
    </lineage>
</organism>
<dbReference type="OrthoDB" id="43458at2759"/>
<dbReference type="Proteomes" id="UP000230750">
    <property type="component" value="Unassembled WGS sequence"/>
</dbReference>
<dbReference type="InterPro" id="IPR018908">
    <property type="entry name" value="TMEM234"/>
</dbReference>
<feature type="chain" id="PRO_5013849576" description="Transmembrane protein" evidence="6">
    <location>
        <begin position="21"/>
        <end position="109"/>
    </location>
</feature>
<evidence type="ECO:0008006" key="9">
    <source>
        <dbReference type="Google" id="ProtNLM"/>
    </source>
</evidence>
<evidence type="ECO:0000256" key="4">
    <source>
        <dbReference type="ARBA" id="ARBA00023136"/>
    </source>
</evidence>
<evidence type="ECO:0000256" key="2">
    <source>
        <dbReference type="ARBA" id="ARBA00022692"/>
    </source>
</evidence>
<dbReference type="GO" id="GO:0016020">
    <property type="term" value="C:membrane"/>
    <property type="evidence" value="ECO:0007669"/>
    <property type="project" value="UniProtKB-SubCell"/>
</dbReference>
<evidence type="ECO:0000256" key="5">
    <source>
        <dbReference type="SAM" id="Phobius"/>
    </source>
</evidence>
<feature type="transmembrane region" description="Helical" evidence="5">
    <location>
        <begin position="79"/>
        <end position="99"/>
    </location>
</feature>
<name>A0A2G8L6U4_STIJA</name>
<proteinExistence type="predicted"/>
<keyword evidence="3 5" id="KW-1133">Transmembrane helix</keyword>
<evidence type="ECO:0000313" key="7">
    <source>
        <dbReference type="EMBL" id="PIK55974.1"/>
    </source>
</evidence>
<dbReference type="PANTHER" id="PTHR28668:SF1">
    <property type="entry name" value="TRANSMEMBRANE PROTEIN 234"/>
    <property type="match status" value="1"/>
</dbReference>
<protein>
    <recommendedName>
        <fullName evidence="9">Transmembrane protein</fullName>
    </recommendedName>
</protein>
<comment type="caution">
    <text evidence="7">The sequence shown here is derived from an EMBL/GenBank/DDBJ whole genome shotgun (WGS) entry which is preliminary data.</text>
</comment>
<dbReference type="Pfam" id="PF10639">
    <property type="entry name" value="TMEM234"/>
    <property type="match status" value="1"/>
</dbReference>